<dbReference type="GO" id="GO:0005464">
    <property type="term" value="F:UDP-xylose transmembrane transporter activity"/>
    <property type="evidence" value="ECO:0007669"/>
    <property type="project" value="TreeGrafter"/>
</dbReference>
<evidence type="ECO:0000256" key="5">
    <source>
        <dbReference type="ARBA" id="ARBA00022692"/>
    </source>
</evidence>
<evidence type="ECO:0000313" key="9">
    <source>
        <dbReference type="Proteomes" id="UP000887578"/>
    </source>
</evidence>
<feature type="transmembrane region" description="Helical" evidence="8">
    <location>
        <begin position="239"/>
        <end position="260"/>
    </location>
</feature>
<dbReference type="InterPro" id="IPR037185">
    <property type="entry name" value="EmrE-like"/>
</dbReference>
<dbReference type="PANTHER" id="PTHR10778:SF4">
    <property type="entry name" value="NUCLEOTIDE SUGAR TRANSPORTER SLC35B4"/>
    <property type="match status" value="1"/>
</dbReference>
<proteinExistence type="inferred from homology"/>
<dbReference type="Pfam" id="PF08449">
    <property type="entry name" value="UAA"/>
    <property type="match status" value="1"/>
</dbReference>
<evidence type="ECO:0000256" key="3">
    <source>
        <dbReference type="ARBA" id="ARBA00022448"/>
    </source>
</evidence>
<evidence type="ECO:0000256" key="2">
    <source>
        <dbReference type="ARBA" id="ARBA00010694"/>
    </source>
</evidence>
<evidence type="ECO:0000256" key="7">
    <source>
        <dbReference type="ARBA" id="ARBA00023136"/>
    </source>
</evidence>
<evidence type="ECO:0000256" key="6">
    <source>
        <dbReference type="ARBA" id="ARBA00022989"/>
    </source>
</evidence>
<name>A0A914Q5D2_9BILA</name>
<dbReference type="AlphaFoldDB" id="A0A914Q5D2"/>
<keyword evidence="3" id="KW-0813">Transport</keyword>
<dbReference type="PANTHER" id="PTHR10778">
    <property type="entry name" value="SOLUTE CARRIER FAMILY 35 MEMBER B"/>
    <property type="match status" value="1"/>
</dbReference>
<protein>
    <submittedName>
        <fullName evidence="10">UDP-xylose and UDP-N-acetylglucosamine transporter</fullName>
    </submittedName>
</protein>
<keyword evidence="6 8" id="KW-1133">Transmembrane helix</keyword>
<dbReference type="GO" id="GO:0000139">
    <property type="term" value="C:Golgi membrane"/>
    <property type="evidence" value="ECO:0007669"/>
    <property type="project" value="TreeGrafter"/>
</dbReference>
<feature type="transmembrane region" description="Helical" evidence="8">
    <location>
        <begin position="160"/>
        <end position="179"/>
    </location>
</feature>
<comment type="subcellular location">
    <subcellularLocation>
        <location evidence="1">Endomembrane system</location>
        <topology evidence="1">Multi-pass membrane protein</topology>
    </subcellularLocation>
</comment>
<evidence type="ECO:0000256" key="8">
    <source>
        <dbReference type="SAM" id="Phobius"/>
    </source>
</evidence>
<dbReference type="Proteomes" id="UP000887578">
    <property type="component" value="Unplaced"/>
</dbReference>
<dbReference type="SUPFAM" id="SSF103481">
    <property type="entry name" value="Multidrug resistance efflux transporter EmrE"/>
    <property type="match status" value="1"/>
</dbReference>
<accession>A0A914Q5D2</accession>
<keyword evidence="7 8" id="KW-0472">Membrane</keyword>
<evidence type="ECO:0000313" key="10">
    <source>
        <dbReference type="WBParaSite" id="PDA_v2.g26601.t1"/>
    </source>
</evidence>
<dbReference type="InterPro" id="IPR013657">
    <property type="entry name" value="SCL35B1-4/HUT1"/>
</dbReference>
<feature type="transmembrane region" description="Helical" evidence="8">
    <location>
        <begin position="32"/>
        <end position="51"/>
    </location>
</feature>
<dbReference type="GO" id="GO:0005789">
    <property type="term" value="C:endoplasmic reticulum membrane"/>
    <property type="evidence" value="ECO:0007669"/>
    <property type="project" value="TreeGrafter"/>
</dbReference>
<reference evidence="10" key="1">
    <citation type="submission" date="2022-11" db="UniProtKB">
        <authorList>
            <consortium name="WormBaseParasite"/>
        </authorList>
    </citation>
    <scope>IDENTIFICATION</scope>
</reference>
<evidence type="ECO:0000256" key="4">
    <source>
        <dbReference type="ARBA" id="ARBA00022597"/>
    </source>
</evidence>
<evidence type="ECO:0000256" key="1">
    <source>
        <dbReference type="ARBA" id="ARBA00004127"/>
    </source>
</evidence>
<dbReference type="NCBIfam" id="TIGR00803">
    <property type="entry name" value="nst"/>
    <property type="match status" value="1"/>
</dbReference>
<sequence length="322" mass="35881">MSAAFSIFGTLTGCIGSMTCVESLAKEQPGAMNLLTFSTFLFITLEGLFLTTKFLTVPNKIPIKGYLPVCAIAFFGNVINNQALNFHVPVPLHIIFRSGALLTNLIMNKYLQGKQYSTQKYASVLLITVGIIVCTLASANVEKKEAAISLEDAQKHYQEWVIGIAMLIIALLATSYLAIVQQNMYEKYGKHPREAMFYIHAMSLPIFALMGSDIYNYIIKFTYSHSYSFLGIDTGLPHLWVKLFGACIGQWLCILFVYRLNSEVDSLTVTLVVTLRKFLSLLISIFWFGNVFTMQHWIGAALVFGGTLAFSKSETSVKAKKH</sequence>
<dbReference type="GO" id="GO:0005462">
    <property type="term" value="F:UDP-N-acetylglucosamine transmembrane transporter activity"/>
    <property type="evidence" value="ECO:0007669"/>
    <property type="project" value="TreeGrafter"/>
</dbReference>
<keyword evidence="5 8" id="KW-0812">Transmembrane</keyword>
<keyword evidence="4" id="KW-0762">Sugar transport</keyword>
<organism evidence="9 10">
    <name type="scientific">Panagrolaimus davidi</name>
    <dbReference type="NCBI Taxonomy" id="227884"/>
    <lineage>
        <taxon>Eukaryota</taxon>
        <taxon>Metazoa</taxon>
        <taxon>Ecdysozoa</taxon>
        <taxon>Nematoda</taxon>
        <taxon>Chromadorea</taxon>
        <taxon>Rhabditida</taxon>
        <taxon>Tylenchina</taxon>
        <taxon>Panagrolaimomorpha</taxon>
        <taxon>Panagrolaimoidea</taxon>
        <taxon>Panagrolaimidae</taxon>
        <taxon>Panagrolaimus</taxon>
    </lineage>
</organism>
<comment type="similarity">
    <text evidence="2">Belongs to the nucleotide-sugar transporter family. SLC35B subfamily.</text>
</comment>
<feature type="transmembrane region" description="Helical" evidence="8">
    <location>
        <begin position="199"/>
        <end position="219"/>
    </location>
</feature>
<keyword evidence="9" id="KW-1185">Reference proteome</keyword>
<dbReference type="WBParaSite" id="PDA_v2.g26601.t1">
    <property type="protein sequence ID" value="PDA_v2.g26601.t1"/>
    <property type="gene ID" value="PDA_v2.g26601"/>
</dbReference>
<feature type="transmembrane region" description="Helical" evidence="8">
    <location>
        <begin position="123"/>
        <end position="140"/>
    </location>
</feature>